<keyword evidence="2" id="KW-1185">Reference proteome</keyword>
<reference evidence="2" key="1">
    <citation type="journal article" date="2019" name="Int. J. Syst. Evol. Microbiol.">
        <title>The Global Catalogue of Microorganisms (GCM) 10K type strain sequencing project: providing services to taxonomists for standard genome sequencing and annotation.</title>
        <authorList>
            <consortium name="The Broad Institute Genomics Platform"/>
            <consortium name="The Broad Institute Genome Sequencing Center for Infectious Disease"/>
            <person name="Wu L."/>
            <person name="Ma J."/>
        </authorList>
    </citation>
    <scope>NUCLEOTIDE SEQUENCE [LARGE SCALE GENOMIC DNA]</scope>
    <source>
        <strain evidence="2">CGMCC 4.7093</strain>
    </source>
</reference>
<dbReference type="Proteomes" id="UP001595947">
    <property type="component" value="Unassembled WGS sequence"/>
</dbReference>
<dbReference type="RefSeq" id="WP_378036405.1">
    <property type="nucleotide sequence ID" value="NZ_JBHSIV010000011.1"/>
</dbReference>
<gene>
    <name evidence="1" type="ORF">ACFPBZ_12650</name>
</gene>
<dbReference type="EMBL" id="JBHSIV010000011">
    <property type="protein sequence ID" value="MFC5063060.1"/>
    <property type="molecule type" value="Genomic_DNA"/>
</dbReference>
<organism evidence="1 2">
    <name type="scientific">Actinomycetospora atypica</name>
    <dbReference type="NCBI Taxonomy" id="1290095"/>
    <lineage>
        <taxon>Bacteria</taxon>
        <taxon>Bacillati</taxon>
        <taxon>Actinomycetota</taxon>
        <taxon>Actinomycetes</taxon>
        <taxon>Pseudonocardiales</taxon>
        <taxon>Pseudonocardiaceae</taxon>
        <taxon>Actinomycetospora</taxon>
    </lineage>
</organism>
<accession>A0ABV9YJL0</accession>
<evidence type="ECO:0008006" key="3">
    <source>
        <dbReference type="Google" id="ProtNLM"/>
    </source>
</evidence>
<proteinExistence type="predicted"/>
<protein>
    <recommendedName>
        <fullName evidence="3">DOD-type homing endonuclease domain-containing protein</fullName>
    </recommendedName>
</protein>
<dbReference type="InterPro" id="IPR027434">
    <property type="entry name" value="Homing_endonucl"/>
</dbReference>
<evidence type="ECO:0000313" key="1">
    <source>
        <dbReference type="EMBL" id="MFC5063060.1"/>
    </source>
</evidence>
<evidence type="ECO:0000313" key="2">
    <source>
        <dbReference type="Proteomes" id="UP001595947"/>
    </source>
</evidence>
<sequence length="251" mass="28328">MHPQITVDAARKLYDEGEGPSAIARRLGLPVSTVRHWCVDRGRPPTTPGRRERCPRCHQVPLDQWEYAYLLGSYLGDGHITVGRRDVAALSMYCGDAYPGIRAEVEQAMSAVMPTSSVSSVQRRGCREVKSYSTHWTCLFPQHGAGMKHERPIVLEPWQDEVLTSFPGRVLRGLIHSDGCRVLNWARKQPGGKRYEYPRYLFSNESQDILDICARTLDEIGVAHRRPRANLISVARREGVARMDEFVGSKT</sequence>
<comment type="caution">
    <text evidence="1">The sequence shown here is derived from an EMBL/GenBank/DDBJ whole genome shotgun (WGS) entry which is preliminary data.</text>
</comment>
<name>A0ABV9YJL0_9PSEU</name>
<dbReference type="Gene3D" id="3.10.28.10">
    <property type="entry name" value="Homing endonucleases"/>
    <property type="match status" value="1"/>
</dbReference>